<protein>
    <submittedName>
        <fullName evidence="2">Uncharacterized protein</fullName>
    </submittedName>
</protein>
<accession>A0A8H6IEL1</accession>
<evidence type="ECO:0000313" key="3">
    <source>
        <dbReference type="Proteomes" id="UP000521943"/>
    </source>
</evidence>
<keyword evidence="1" id="KW-0812">Transmembrane</keyword>
<gene>
    <name evidence="2" type="ORF">DFP72DRAFT_801544</name>
</gene>
<dbReference type="AlphaFoldDB" id="A0A8H6IEL1"/>
<comment type="caution">
    <text evidence="2">The sequence shown here is derived from an EMBL/GenBank/DDBJ whole genome shotgun (WGS) entry which is preliminary data.</text>
</comment>
<feature type="transmembrane region" description="Helical" evidence="1">
    <location>
        <begin position="40"/>
        <end position="62"/>
    </location>
</feature>
<evidence type="ECO:0000256" key="1">
    <source>
        <dbReference type="SAM" id="Phobius"/>
    </source>
</evidence>
<evidence type="ECO:0000313" key="2">
    <source>
        <dbReference type="EMBL" id="KAF6762937.1"/>
    </source>
</evidence>
<dbReference type="EMBL" id="JACGCI010000006">
    <property type="protein sequence ID" value="KAF6762937.1"/>
    <property type="molecule type" value="Genomic_DNA"/>
</dbReference>
<organism evidence="2 3">
    <name type="scientific">Ephemerocybe angulata</name>
    <dbReference type="NCBI Taxonomy" id="980116"/>
    <lineage>
        <taxon>Eukaryota</taxon>
        <taxon>Fungi</taxon>
        <taxon>Dikarya</taxon>
        <taxon>Basidiomycota</taxon>
        <taxon>Agaricomycotina</taxon>
        <taxon>Agaricomycetes</taxon>
        <taxon>Agaricomycetidae</taxon>
        <taxon>Agaricales</taxon>
        <taxon>Agaricineae</taxon>
        <taxon>Psathyrellaceae</taxon>
        <taxon>Ephemerocybe</taxon>
    </lineage>
</organism>
<name>A0A8H6IEL1_9AGAR</name>
<keyword evidence="1" id="KW-0472">Membrane</keyword>
<sequence length="86" mass="9990">MEGWVDERVGMRAEELDELNDTVVSVCLAIVKLCRFSYAVLYSTTILLLHWFAILAELGLLARIMPRDVSTRWNSTYDMLIFVLEY</sequence>
<dbReference type="OrthoDB" id="3252425at2759"/>
<dbReference type="Proteomes" id="UP000521943">
    <property type="component" value="Unassembled WGS sequence"/>
</dbReference>
<reference evidence="2 3" key="1">
    <citation type="submission" date="2020-07" db="EMBL/GenBank/DDBJ databases">
        <title>Comparative genomics of pyrophilous fungi reveals a link between fire events and developmental genes.</title>
        <authorList>
            <consortium name="DOE Joint Genome Institute"/>
            <person name="Steindorff A.S."/>
            <person name="Carver A."/>
            <person name="Calhoun S."/>
            <person name="Stillman K."/>
            <person name="Liu H."/>
            <person name="Lipzen A."/>
            <person name="Pangilinan J."/>
            <person name="Labutti K."/>
            <person name="Bruns T.D."/>
            <person name="Grigoriev I.V."/>
        </authorList>
    </citation>
    <scope>NUCLEOTIDE SEQUENCE [LARGE SCALE GENOMIC DNA]</scope>
    <source>
        <strain evidence="2 3">CBS 144469</strain>
    </source>
</reference>
<proteinExistence type="predicted"/>
<keyword evidence="3" id="KW-1185">Reference proteome</keyword>
<keyword evidence="1" id="KW-1133">Transmembrane helix</keyword>